<feature type="non-terminal residue" evidence="1">
    <location>
        <position position="1"/>
    </location>
</feature>
<protein>
    <submittedName>
        <fullName evidence="1">Uncharacterized protein</fullName>
    </submittedName>
</protein>
<reference evidence="1" key="1">
    <citation type="submission" date="2021-02" db="EMBL/GenBank/DDBJ databases">
        <title>Comparative genomics reveals that relaxation of natural selection precedes convergent phenotypic evolution of cavefish.</title>
        <authorList>
            <person name="Peng Z."/>
        </authorList>
    </citation>
    <scope>NUCLEOTIDE SEQUENCE</scope>
    <source>
        <tissue evidence="1">Muscle</tissue>
    </source>
</reference>
<dbReference type="Proteomes" id="UP001059041">
    <property type="component" value="Linkage Group LG16"/>
</dbReference>
<gene>
    <name evidence="1" type="ORF">IRJ41_020604</name>
</gene>
<accession>A0A9W7TLV8</accession>
<dbReference type="AlphaFoldDB" id="A0A9W7TLV8"/>
<evidence type="ECO:0000313" key="1">
    <source>
        <dbReference type="EMBL" id="KAI7799229.1"/>
    </source>
</evidence>
<keyword evidence="2" id="KW-1185">Reference proteome</keyword>
<sequence length="145" mass="15865">AVNKVTTEGLQEGERGQRVLNTTRLDIIARSQTRGSSLKLKTQTAEVVIMEFSGFEEAMKISPLTPRAGNLISLGSIVPGPVGQRDARLTDDAGRPQIPATNCSVAKINEMKRTQRRAGGQLERSEKFHRTGWLTHTESTPVPTK</sequence>
<evidence type="ECO:0000313" key="2">
    <source>
        <dbReference type="Proteomes" id="UP001059041"/>
    </source>
</evidence>
<comment type="caution">
    <text evidence="1">The sequence shown here is derived from an EMBL/GenBank/DDBJ whole genome shotgun (WGS) entry which is preliminary data.</text>
</comment>
<proteinExistence type="predicted"/>
<name>A0A9W7TLV8_TRIRA</name>
<organism evidence="1 2">
    <name type="scientific">Triplophysa rosa</name>
    <name type="common">Cave loach</name>
    <dbReference type="NCBI Taxonomy" id="992332"/>
    <lineage>
        <taxon>Eukaryota</taxon>
        <taxon>Metazoa</taxon>
        <taxon>Chordata</taxon>
        <taxon>Craniata</taxon>
        <taxon>Vertebrata</taxon>
        <taxon>Euteleostomi</taxon>
        <taxon>Actinopterygii</taxon>
        <taxon>Neopterygii</taxon>
        <taxon>Teleostei</taxon>
        <taxon>Ostariophysi</taxon>
        <taxon>Cypriniformes</taxon>
        <taxon>Nemacheilidae</taxon>
        <taxon>Triplophysa</taxon>
    </lineage>
</organism>
<dbReference type="EMBL" id="JAFHDT010000016">
    <property type="protein sequence ID" value="KAI7799229.1"/>
    <property type="molecule type" value="Genomic_DNA"/>
</dbReference>